<evidence type="ECO:0000313" key="7">
    <source>
        <dbReference type="EnsemblMetazoa" id="CapteP213290"/>
    </source>
</evidence>
<feature type="chain" id="PRO_5008788231" description="C-type lectin domain-containing protein" evidence="4">
    <location>
        <begin position="20"/>
        <end position="160"/>
    </location>
</feature>
<feature type="signal peptide" evidence="4">
    <location>
        <begin position="1"/>
        <end position="19"/>
    </location>
</feature>
<proteinExistence type="predicted"/>
<dbReference type="Proteomes" id="UP000014760">
    <property type="component" value="Unassembled WGS sequence"/>
</dbReference>
<dbReference type="CDD" id="cd00037">
    <property type="entry name" value="CLECT"/>
    <property type="match status" value="1"/>
</dbReference>
<dbReference type="GO" id="GO:0030246">
    <property type="term" value="F:carbohydrate binding"/>
    <property type="evidence" value="ECO:0007669"/>
    <property type="project" value="UniProtKB-KW"/>
</dbReference>
<keyword evidence="2" id="KW-1015">Disulfide bond</keyword>
<accession>R7UQJ7</accession>
<evidence type="ECO:0000259" key="5">
    <source>
        <dbReference type="PROSITE" id="PS50041"/>
    </source>
</evidence>
<dbReference type="HOGENOM" id="CLU_049894_10_0_1"/>
<evidence type="ECO:0000313" key="8">
    <source>
        <dbReference type="Proteomes" id="UP000014760"/>
    </source>
</evidence>
<protein>
    <recommendedName>
        <fullName evidence="5">C-type lectin domain-containing protein</fullName>
    </recommendedName>
</protein>
<dbReference type="PROSITE" id="PS50041">
    <property type="entry name" value="C_TYPE_LECTIN_2"/>
    <property type="match status" value="1"/>
</dbReference>
<dbReference type="PANTHER" id="PTHR46490">
    <property type="entry name" value="C-TYPE LECTIN DOMAIN FAMILY 12 MEMBER A-RELATED"/>
    <property type="match status" value="1"/>
</dbReference>
<name>R7UQJ7_CAPTE</name>
<dbReference type="InterPro" id="IPR016186">
    <property type="entry name" value="C-type_lectin-like/link_sf"/>
</dbReference>
<dbReference type="InterPro" id="IPR052309">
    <property type="entry name" value="C-type_Lectin_Domain_Fam1"/>
</dbReference>
<dbReference type="Pfam" id="PF00059">
    <property type="entry name" value="Lectin_C"/>
    <property type="match status" value="1"/>
</dbReference>
<organism evidence="6">
    <name type="scientific">Capitella teleta</name>
    <name type="common">Polychaete worm</name>
    <dbReference type="NCBI Taxonomy" id="283909"/>
    <lineage>
        <taxon>Eukaryota</taxon>
        <taxon>Metazoa</taxon>
        <taxon>Spiralia</taxon>
        <taxon>Lophotrochozoa</taxon>
        <taxon>Annelida</taxon>
        <taxon>Polychaeta</taxon>
        <taxon>Sedentaria</taxon>
        <taxon>Scolecida</taxon>
        <taxon>Capitellidae</taxon>
        <taxon>Capitella</taxon>
    </lineage>
</organism>
<evidence type="ECO:0000256" key="2">
    <source>
        <dbReference type="ARBA" id="ARBA00023157"/>
    </source>
</evidence>
<reference evidence="7" key="3">
    <citation type="submission" date="2015-06" db="UniProtKB">
        <authorList>
            <consortium name="EnsemblMetazoa"/>
        </authorList>
    </citation>
    <scope>IDENTIFICATION</scope>
</reference>
<dbReference type="EnsemblMetazoa" id="CapteT213290">
    <property type="protein sequence ID" value="CapteP213290"/>
    <property type="gene ID" value="CapteG213290"/>
</dbReference>
<dbReference type="SMART" id="SM00034">
    <property type="entry name" value="CLECT"/>
    <property type="match status" value="1"/>
</dbReference>
<reference evidence="8" key="1">
    <citation type="submission" date="2012-12" db="EMBL/GenBank/DDBJ databases">
        <authorList>
            <person name="Hellsten U."/>
            <person name="Grimwood J."/>
            <person name="Chapman J.A."/>
            <person name="Shapiro H."/>
            <person name="Aerts A."/>
            <person name="Otillar R.P."/>
            <person name="Terry A.Y."/>
            <person name="Boore J.L."/>
            <person name="Simakov O."/>
            <person name="Marletaz F."/>
            <person name="Cho S.-J."/>
            <person name="Edsinger-Gonzales E."/>
            <person name="Havlak P."/>
            <person name="Kuo D.-H."/>
            <person name="Larsson T."/>
            <person name="Lv J."/>
            <person name="Arendt D."/>
            <person name="Savage R."/>
            <person name="Osoegawa K."/>
            <person name="de Jong P."/>
            <person name="Lindberg D.R."/>
            <person name="Seaver E.C."/>
            <person name="Weisblat D.A."/>
            <person name="Putnam N.H."/>
            <person name="Grigoriev I.V."/>
            <person name="Rokhsar D.S."/>
        </authorList>
    </citation>
    <scope>NUCLEOTIDE SEQUENCE</scope>
    <source>
        <strain evidence="8">I ESC-2004</strain>
    </source>
</reference>
<evidence type="ECO:0000256" key="1">
    <source>
        <dbReference type="ARBA" id="ARBA00022734"/>
    </source>
</evidence>
<dbReference type="OrthoDB" id="6153286at2759"/>
<evidence type="ECO:0000256" key="4">
    <source>
        <dbReference type="SAM" id="SignalP"/>
    </source>
</evidence>
<evidence type="ECO:0000313" key="6">
    <source>
        <dbReference type="EMBL" id="ELU08383.1"/>
    </source>
</evidence>
<keyword evidence="1" id="KW-0430">Lectin</keyword>
<keyword evidence="8" id="KW-1185">Reference proteome</keyword>
<gene>
    <name evidence="6" type="ORF">CAPTEDRAFT_213290</name>
</gene>
<dbReference type="AlphaFoldDB" id="R7UQJ7"/>
<dbReference type="PANTHER" id="PTHR46490:SF6">
    <property type="entry name" value="ASIALOGLYCOPROTEIN RECEPTOR 1-LIKE-RELATED"/>
    <property type="match status" value="1"/>
</dbReference>
<dbReference type="InterPro" id="IPR001304">
    <property type="entry name" value="C-type_lectin-like"/>
</dbReference>
<sequence>MKIVFTLALSACVALGVFGDPRTCDLTWKSVNGVAKSCYKVHRVTTTWPLANDACESEGMHLIAMETEDELELIARYMANIVSPLEIPWWTAGKGEGNDKNTWAWAPGNTPISHGWNPGKPDTGNHTTYGRVDKCVALVDRGFSEYSCYSHRQFLCEQDL</sequence>
<evidence type="ECO:0000256" key="3">
    <source>
        <dbReference type="ARBA" id="ARBA00023180"/>
    </source>
</evidence>
<dbReference type="Gene3D" id="3.10.100.10">
    <property type="entry name" value="Mannose-Binding Protein A, subunit A"/>
    <property type="match status" value="1"/>
</dbReference>
<dbReference type="OMA" id="ERPFNPP"/>
<dbReference type="EMBL" id="KB299137">
    <property type="protein sequence ID" value="ELU08383.1"/>
    <property type="molecule type" value="Genomic_DNA"/>
</dbReference>
<keyword evidence="3" id="KW-0325">Glycoprotein</keyword>
<dbReference type="SUPFAM" id="SSF56436">
    <property type="entry name" value="C-type lectin-like"/>
    <property type="match status" value="1"/>
</dbReference>
<reference evidence="6 8" key="2">
    <citation type="journal article" date="2013" name="Nature">
        <title>Insights into bilaterian evolution from three spiralian genomes.</title>
        <authorList>
            <person name="Simakov O."/>
            <person name="Marletaz F."/>
            <person name="Cho S.J."/>
            <person name="Edsinger-Gonzales E."/>
            <person name="Havlak P."/>
            <person name="Hellsten U."/>
            <person name="Kuo D.H."/>
            <person name="Larsson T."/>
            <person name="Lv J."/>
            <person name="Arendt D."/>
            <person name="Savage R."/>
            <person name="Osoegawa K."/>
            <person name="de Jong P."/>
            <person name="Grimwood J."/>
            <person name="Chapman J.A."/>
            <person name="Shapiro H."/>
            <person name="Aerts A."/>
            <person name="Otillar R.P."/>
            <person name="Terry A.Y."/>
            <person name="Boore J.L."/>
            <person name="Grigoriev I.V."/>
            <person name="Lindberg D.R."/>
            <person name="Seaver E.C."/>
            <person name="Weisblat D.A."/>
            <person name="Putnam N.H."/>
            <person name="Rokhsar D.S."/>
        </authorList>
    </citation>
    <scope>NUCLEOTIDE SEQUENCE</scope>
    <source>
        <strain evidence="6 8">I ESC-2004</strain>
    </source>
</reference>
<keyword evidence="4" id="KW-0732">Signal</keyword>
<dbReference type="EMBL" id="AMQN01001088">
    <property type="status" value="NOT_ANNOTATED_CDS"/>
    <property type="molecule type" value="Genomic_DNA"/>
</dbReference>
<feature type="domain" description="C-type lectin" evidence="5">
    <location>
        <begin position="34"/>
        <end position="157"/>
    </location>
</feature>
<dbReference type="InterPro" id="IPR016187">
    <property type="entry name" value="CTDL_fold"/>
</dbReference>